<proteinExistence type="inferred from homology"/>
<comment type="similarity">
    <text evidence="1">Belongs to the ArsC family.</text>
</comment>
<dbReference type="Gene3D" id="3.40.30.10">
    <property type="entry name" value="Glutaredoxin"/>
    <property type="match status" value="1"/>
</dbReference>
<name>Q8EVV0_MALP2</name>
<sequence length="167" mass="19375">MIKLYVKSNCLGSQKAENFLKKNNIRFERINLSFIPLDEEELFKMQTVINPNIRDIINFNSDYFNNNPESKELMMQANLRDVITFVMKNIDALSFPIAVDADSRSGKVKSVFVGFNESEWKILNDENYSESLDVFYTNCSKNYIFKSCCCFDEVANDNTNILVNLDK</sequence>
<dbReference type="RefSeq" id="WP_011077283.1">
    <property type="nucleotide sequence ID" value="NC_004432.1"/>
</dbReference>
<accession>Q8EVV0</accession>
<dbReference type="PROSITE" id="PS51353">
    <property type="entry name" value="ARSC"/>
    <property type="match status" value="1"/>
</dbReference>
<dbReference type="KEGG" id="mpe:MYPE4590"/>
<organism evidence="2 3">
    <name type="scientific">Malacoplasma penetrans (strain HF-2)</name>
    <name type="common">Mycoplasma penetrans</name>
    <dbReference type="NCBI Taxonomy" id="272633"/>
    <lineage>
        <taxon>Bacteria</taxon>
        <taxon>Bacillati</taxon>
        <taxon>Mycoplasmatota</taxon>
        <taxon>Mycoplasmoidales</taxon>
        <taxon>Mycoplasmoidaceae</taxon>
        <taxon>Malacoplasma</taxon>
    </lineage>
</organism>
<dbReference type="HOGENOM" id="CLU_1592765_0_0_14"/>
<evidence type="ECO:0000313" key="2">
    <source>
        <dbReference type="EMBL" id="BAC44249.1"/>
    </source>
</evidence>
<evidence type="ECO:0000256" key="1">
    <source>
        <dbReference type="PROSITE-ProRule" id="PRU01282"/>
    </source>
</evidence>
<dbReference type="Proteomes" id="UP000002522">
    <property type="component" value="Chromosome"/>
</dbReference>
<dbReference type="AlphaFoldDB" id="Q8EVV0"/>
<dbReference type="InterPro" id="IPR036249">
    <property type="entry name" value="Thioredoxin-like_sf"/>
</dbReference>
<keyword evidence="3" id="KW-1185">Reference proteome</keyword>
<dbReference type="InParanoid" id="Q8EVV0"/>
<dbReference type="InterPro" id="IPR006660">
    <property type="entry name" value="Arsenate_reductase-like"/>
</dbReference>
<evidence type="ECO:0008006" key="4">
    <source>
        <dbReference type="Google" id="ProtNLM"/>
    </source>
</evidence>
<gene>
    <name evidence="2" type="ordered locus">MYPE4590</name>
</gene>
<dbReference type="EMBL" id="BA000026">
    <property type="protein sequence ID" value="BAC44249.1"/>
    <property type="molecule type" value="Genomic_DNA"/>
</dbReference>
<reference evidence="2 3" key="1">
    <citation type="journal article" date="2002" name="Nucleic Acids Res.">
        <title>The complete genomic sequence of Mycoplasma penetrans, an intracellular bacterial pathogen in humans.</title>
        <authorList>
            <person name="Sasaki Y."/>
            <person name="Ishikawa J."/>
            <person name="Yamashita A."/>
            <person name="Oshima K."/>
            <person name="Kenri T."/>
            <person name="Furuya K."/>
            <person name="Yoshino C."/>
            <person name="Horino A."/>
            <person name="Shiba T."/>
            <person name="Sasaki T."/>
            <person name="Hattori M."/>
        </authorList>
    </citation>
    <scope>NUCLEOTIDE SEQUENCE [LARGE SCALE GENOMIC DNA]</scope>
    <source>
        <strain evidence="2 3">HF-2</strain>
    </source>
</reference>
<dbReference type="SUPFAM" id="SSF52833">
    <property type="entry name" value="Thioredoxin-like"/>
    <property type="match status" value="1"/>
</dbReference>
<evidence type="ECO:0000313" key="3">
    <source>
        <dbReference type="Proteomes" id="UP000002522"/>
    </source>
</evidence>
<dbReference type="STRING" id="272633.gene:10731575"/>
<protein>
    <recommendedName>
        <fullName evidence="4">Arsenate reductase</fullName>
    </recommendedName>
</protein>